<feature type="compositionally biased region" description="Pro residues" evidence="2">
    <location>
        <begin position="34"/>
        <end position="46"/>
    </location>
</feature>
<gene>
    <name evidence="5" type="ORF">SAMN05421853_11742</name>
</gene>
<name>A0A1I6AC67_9RHOB</name>
<dbReference type="STRING" id="93684.SAMN05421853_11742"/>
<evidence type="ECO:0000256" key="3">
    <source>
        <dbReference type="SAM" id="SignalP"/>
    </source>
</evidence>
<accession>A0A1I6AC67</accession>
<evidence type="ECO:0000256" key="1">
    <source>
        <dbReference type="ARBA" id="ARBA00022729"/>
    </source>
</evidence>
<keyword evidence="1 3" id="KW-0732">Signal</keyword>
<dbReference type="AlphaFoldDB" id="A0A1I6AC67"/>
<evidence type="ECO:0000313" key="5">
    <source>
        <dbReference type="EMBL" id="SFQ66279.1"/>
    </source>
</evidence>
<organism evidence="5 6">
    <name type="scientific">Roseivivax halotolerans</name>
    <dbReference type="NCBI Taxonomy" id="93684"/>
    <lineage>
        <taxon>Bacteria</taxon>
        <taxon>Pseudomonadati</taxon>
        <taxon>Pseudomonadota</taxon>
        <taxon>Alphaproteobacteria</taxon>
        <taxon>Rhodobacterales</taxon>
        <taxon>Roseobacteraceae</taxon>
        <taxon>Roseivivax</taxon>
    </lineage>
</organism>
<dbReference type="Gene3D" id="2.40.160.10">
    <property type="entry name" value="Porin"/>
    <property type="match status" value="1"/>
</dbReference>
<dbReference type="InterPro" id="IPR023614">
    <property type="entry name" value="Porin_dom_sf"/>
</dbReference>
<dbReference type="Proteomes" id="UP000243106">
    <property type="component" value="Unassembled WGS sequence"/>
</dbReference>
<evidence type="ECO:0000256" key="2">
    <source>
        <dbReference type="SAM" id="MobiDB-lite"/>
    </source>
</evidence>
<keyword evidence="6" id="KW-1185">Reference proteome</keyword>
<feature type="signal peptide" evidence="3">
    <location>
        <begin position="1"/>
        <end position="22"/>
    </location>
</feature>
<proteinExistence type="predicted"/>
<dbReference type="InterPro" id="IPR027385">
    <property type="entry name" value="Beta-barrel_OMP"/>
</dbReference>
<dbReference type="Pfam" id="PF13505">
    <property type="entry name" value="OMP_b-brl"/>
    <property type="match status" value="1"/>
</dbReference>
<evidence type="ECO:0000259" key="4">
    <source>
        <dbReference type="Pfam" id="PF13505"/>
    </source>
</evidence>
<dbReference type="InterPro" id="IPR011250">
    <property type="entry name" value="OMP/PagP_B-barrel"/>
</dbReference>
<reference evidence="6" key="1">
    <citation type="submission" date="2016-10" db="EMBL/GenBank/DDBJ databases">
        <authorList>
            <person name="Varghese N."/>
            <person name="Submissions S."/>
        </authorList>
    </citation>
    <scope>NUCLEOTIDE SEQUENCE [LARGE SCALE GENOMIC DNA]</scope>
    <source>
        <strain evidence="6">JCM 10271</strain>
    </source>
</reference>
<feature type="domain" description="Outer membrane protein beta-barrel" evidence="4">
    <location>
        <begin position="42"/>
        <end position="204"/>
    </location>
</feature>
<dbReference type="EMBL" id="FOXV01000017">
    <property type="protein sequence ID" value="SFQ66279.1"/>
    <property type="molecule type" value="Genomic_DNA"/>
</dbReference>
<protein>
    <submittedName>
        <fullName evidence="5">Outer membrane protein beta-barrel domain-containing protein</fullName>
    </submittedName>
</protein>
<dbReference type="RefSeq" id="WP_245760319.1">
    <property type="nucleotide sequence ID" value="NZ_FOXV01000017.1"/>
</dbReference>
<evidence type="ECO:0000313" key="6">
    <source>
        <dbReference type="Proteomes" id="UP000243106"/>
    </source>
</evidence>
<feature type="chain" id="PRO_5017329432" evidence="3">
    <location>
        <begin position="23"/>
        <end position="204"/>
    </location>
</feature>
<feature type="region of interest" description="Disordered" evidence="2">
    <location>
        <begin position="27"/>
        <end position="50"/>
    </location>
</feature>
<sequence length="204" mass="21344">MFAKTMTAAVALSAATATAAFAGDPMAGKAEPAPMAPAPTPAPAPAPVYDFTGPSVGVQLGYNDLDLDSDLGDEEEEGGSIGVRGNYDFRLGNSIIAGVGLQYDEANIELENSGELDNIMRLGGRLGVDSGRNFFYGTGGYARATGADDDLGDSDGYFAGVGYEVFLQENVTVGTEVVYQEFNEFDNDAELDATSANVSLNYRF</sequence>
<dbReference type="SUPFAM" id="SSF56925">
    <property type="entry name" value="OMPA-like"/>
    <property type="match status" value="1"/>
</dbReference>